<keyword evidence="4" id="KW-1185">Reference proteome</keyword>
<feature type="chain" id="PRO_5006058731" description="RxLR-like protein" evidence="2">
    <location>
        <begin position="19"/>
        <end position="680"/>
    </location>
</feature>
<dbReference type="Proteomes" id="UP000054928">
    <property type="component" value="Unassembled WGS sequence"/>
</dbReference>
<name>A0A0P1AKQ9_PLAHL</name>
<dbReference type="RefSeq" id="XP_024578088.1">
    <property type="nucleotide sequence ID" value="XM_024727519.1"/>
</dbReference>
<dbReference type="EMBL" id="CCYD01000610">
    <property type="protein sequence ID" value="CEG41719.1"/>
    <property type="molecule type" value="Genomic_DNA"/>
</dbReference>
<organism evidence="3 4">
    <name type="scientific">Plasmopara halstedii</name>
    <name type="common">Downy mildew of sunflower</name>
    <dbReference type="NCBI Taxonomy" id="4781"/>
    <lineage>
        <taxon>Eukaryota</taxon>
        <taxon>Sar</taxon>
        <taxon>Stramenopiles</taxon>
        <taxon>Oomycota</taxon>
        <taxon>Peronosporomycetes</taxon>
        <taxon>Peronosporales</taxon>
        <taxon>Peronosporaceae</taxon>
        <taxon>Plasmopara</taxon>
    </lineage>
</organism>
<evidence type="ECO:0000313" key="4">
    <source>
        <dbReference type="Proteomes" id="UP000054928"/>
    </source>
</evidence>
<dbReference type="GeneID" id="36407105"/>
<feature type="signal peptide" evidence="2">
    <location>
        <begin position="1"/>
        <end position="18"/>
    </location>
</feature>
<evidence type="ECO:0000256" key="2">
    <source>
        <dbReference type="SAM" id="SignalP"/>
    </source>
</evidence>
<feature type="region of interest" description="Disordered" evidence="1">
    <location>
        <begin position="661"/>
        <end position="680"/>
    </location>
</feature>
<evidence type="ECO:0000313" key="3">
    <source>
        <dbReference type="EMBL" id="CEG41719.1"/>
    </source>
</evidence>
<evidence type="ECO:0008006" key="5">
    <source>
        <dbReference type="Google" id="ProtNLM"/>
    </source>
</evidence>
<accession>A0A0P1AKQ9</accession>
<dbReference type="AlphaFoldDB" id="A0A0P1AKQ9"/>
<evidence type="ECO:0000256" key="1">
    <source>
        <dbReference type="SAM" id="MobiDB-lite"/>
    </source>
</evidence>
<reference evidence="4" key="1">
    <citation type="submission" date="2014-09" db="EMBL/GenBank/DDBJ databases">
        <authorList>
            <person name="Sharma Rahul"/>
            <person name="Thines Marco"/>
        </authorList>
    </citation>
    <scope>NUCLEOTIDE SEQUENCE [LARGE SCALE GENOMIC DNA]</scope>
</reference>
<sequence>MFVPVLSTLLLLEFSVSSTTNSSIIHDEDQVVFVGHLNDSMLSANTTPSVANGELERSNDSKQVIDETIGEVRTFPLFEKFAKWFAKDTPVECRVETASNLMKINPRKSKQDKIVSQQVKKLFESDDGALALFAEVKVSKLLKDEVTRELTEEWFTNSHTKLSALFSTLMKETKEGSLDEFFQLQLHVPLYRYAWRLYEYVPFDLDIIATDVARLLTENRKGGTLITWFGTYATPYSIDLYHPTLTDNVRLVIGLSRHPKTLKLAYRLHALYTGGLVDFRHNYIPSLALSEEEFWFNFAAFVRFNYIEHEARSLKFMYSEVAQYSKKKALKSYLSAVSKAGKFQVERYVWLQFGDDYTRLLKAALQSDDNTNYVSGALTRNPHIAEFKKKLNDVKLVKTFEQLLSDGERVELLLESVGELVNFKSSPGISGVATNKKQDEIVEKLQLLVTDEDSFQLLKISLNDEHLDSFFDALDARKHLKLVEDMLSSTEINTVKSFKDILEDQNKVQSLAQALLTKESLENFRMSLDNKNIYTKKRSDLVEQENLKALDELLNDLDQVFFLRVAVRDNVRAELFRAALEKVQGKEFKDVLNEVNPVETFEVVLNKRNLVNVFKSALEDEKQLECLKNAVSVERREEFKSFFDSRDQKMFYEELEQQLQLEENSRKDFSTRGPLSTPPS</sequence>
<proteinExistence type="predicted"/>
<protein>
    <recommendedName>
        <fullName evidence="5">RxLR-like protein</fullName>
    </recommendedName>
</protein>
<keyword evidence="2" id="KW-0732">Signal</keyword>